<organism evidence="2">
    <name type="scientific">Rhizophora mucronata</name>
    <name type="common">Asiatic mangrove</name>
    <dbReference type="NCBI Taxonomy" id="61149"/>
    <lineage>
        <taxon>Eukaryota</taxon>
        <taxon>Viridiplantae</taxon>
        <taxon>Streptophyta</taxon>
        <taxon>Embryophyta</taxon>
        <taxon>Tracheophyta</taxon>
        <taxon>Spermatophyta</taxon>
        <taxon>Magnoliopsida</taxon>
        <taxon>eudicotyledons</taxon>
        <taxon>Gunneridae</taxon>
        <taxon>Pentapetalae</taxon>
        <taxon>rosids</taxon>
        <taxon>fabids</taxon>
        <taxon>Malpighiales</taxon>
        <taxon>Rhizophoraceae</taxon>
        <taxon>Rhizophora</taxon>
    </lineage>
</organism>
<evidence type="ECO:0000313" key="2">
    <source>
        <dbReference type="EMBL" id="MBW96518.1"/>
    </source>
</evidence>
<evidence type="ECO:0000256" key="1">
    <source>
        <dbReference type="SAM" id="MobiDB-lite"/>
    </source>
</evidence>
<proteinExistence type="predicted"/>
<feature type="region of interest" description="Disordered" evidence="1">
    <location>
        <begin position="1"/>
        <end position="22"/>
    </location>
</feature>
<protein>
    <submittedName>
        <fullName evidence="2">Uncharacterized protein MANES_04G070300</fullName>
    </submittedName>
</protein>
<dbReference type="AlphaFoldDB" id="A0A2P2JSR8"/>
<feature type="compositionally biased region" description="Polar residues" evidence="1">
    <location>
        <begin position="13"/>
        <end position="22"/>
    </location>
</feature>
<accession>A0A2P2JSR8</accession>
<feature type="compositionally biased region" description="Basic and acidic residues" evidence="1">
    <location>
        <begin position="1"/>
        <end position="12"/>
    </location>
</feature>
<name>A0A2P2JSR8_RHIMU</name>
<sequence length="35" mass="4114">MRFKRQCGESQEKSTSTRPIQRSSGIQIYIDIQQL</sequence>
<reference evidence="2" key="1">
    <citation type="submission" date="2018-02" db="EMBL/GenBank/DDBJ databases">
        <title>Rhizophora mucronata_Transcriptome.</title>
        <authorList>
            <person name="Meera S.P."/>
            <person name="Sreeshan A."/>
            <person name="Augustine A."/>
        </authorList>
    </citation>
    <scope>NUCLEOTIDE SEQUENCE</scope>
    <source>
        <tissue evidence="2">Leaf</tissue>
    </source>
</reference>
<dbReference type="EMBL" id="GGEC01016035">
    <property type="protein sequence ID" value="MBW96518.1"/>
    <property type="molecule type" value="Transcribed_RNA"/>
</dbReference>